<protein>
    <recommendedName>
        <fullName evidence="9">tRNA-dihydrouridine(16/17) synthase [NAD(P)(+)]</fullName>
        <ecNumber evidence="9">1.3.1.88</ecNumber>
    </recommendedName>
</protein>
<evidence type="ECO:0000256" key="10">
    <source>
        <dbReference type="ARBA" id="ARBA00047287"/>
    </source>
</evidence>
<proteinExistence type="inferred from homology"/>
<evidence type="ECO:0000256" key="3">
    <source>
        <dbReference type="ARBA" id="ARBA00022643"/>
    </source>
</evidence>
<keyword evidence="4" id="KW-0819">tRNA processing</keyword>
<reference evidence="16 17" key="1">
    <citation type="journal article" date="2024" name="Nat. Commun.">
        <title>Phylogenomics reveals the evolutionary origins of lichenization in chlorophyte algae.</title>
        <authorList>
            <person name="Puginier C."/>
            <person name="Libourel C."/>
            <person name="Otte J."/>
            <person name="Skaloud P."/>
            <person name="Haon M."/>
            <person name="Grisel S."/>
            <person name="Petersen M."/>
            <person name="Berrin J.G."/>
            <person name="Delaux P.M."/>
            <person name="Dal Grande F."/>
            <person name="Keller J."/>
        </authorList>
    </citation>
    <scope>NUCLEOTIDE SEQUENCE [LARGE SCALE GENOMIC DNA]</scope>
    <source>
        <strain evidence="16 17">SAG 2036</strain>
    </source>
</reference>
<dbReference type="Proteomes" id="UP001465755">
    <property type="component" value="Unassembled WGS sequence"/>
</dbReference>
<keyword evidence="2" id="KW-0285">Flavoprotein</keyword>
<organism evidence="16 17">
    <name type="scientific">Symbiochloris irregularis</name>
    <dbReference type="NCBI Taxonomy" id="706552"/>
    <lineage>
        <taxon>Eukaryota</taxon>
        <taxon>Viridiplantae</taxon>
        <taxon>Chlorophyta</taxon>
        <taxon>core chlorophytes</taxon>
        <taxon>Trebouxiophyceae</taxon>
        <taxon>Trebouxiales</taxon>
        <taxon>Trebouxiaceae</taxon>
        <taxon>Symbiochloris</taxon>
    </lineage>
</organism>
<evidence type="ECO:0000256" key="9">
    <source>
        <dbReference type="ARBA" id="ARBA00038890"/>
    </source>
</evidence>
<feature type="compositionally biased region" description="Basic and acidic residues" evidence="14">
    <location>
        <begin position="339"/>
        <end position="355"/>
    </location>
</feature>
<dbReference type="EC" id="1.3.1.88" evidence="9"/>
<dbReference type="PANTHER" id="PTHR11082:SF5">
    <property type="entry name" value="TRNA-DIHYDROURIDINE(16_17) SYNTHASE [NAD(P)(+)]-LIKE"/>
    <property type="match status" value="1"/>
</dbReference>
<evidence type="ECO:0000259" key="15">
    <source>
        <dbReference type="Pfam" id="PF01207"/>
    </source>
</evidence>
<dbReference type="PROSITE" id="PS01136">
    <property type="entry name" value="UPF0034"/>
    <property type="match status" value="1"/>
</dbReference>
<evidence type="ECO:0000256" key="1">
    <source>
        <dbReference type="ARBA" id="ARBA00001917"/>
    </source>
</evidence>
<feature type="region of interest" description="Disordered" evidence="14">
    <location>
        <begin position="330"/>
        <end position="355"/>
    </location>
</feature>
<comment type="catalytic activity">
    <reaction evidence="12">
        <text>5,6-dihydrouridine(16) in tRNA + NAD(+) = uridine(16) in tRNA + NADH + H(+)</text>
        <dbReference type="Rhea" id="RHEA:53380"/>
        <dbReference type="Rhea" id="RHEA-COMP:13543"/>
        <dbReference type="Rhea" id="RHEA-COMP:13544"/>
        <dbReference type="ChEBI" id="CHEBI:15378"/>
        <dbReference type="ChEBI" id="CHEBI:57540"/>
        <dbReference type="ChEBI" id="CHEBI:57945"/>
        <dbReference type="ChEBI" id="CHEBI:65315"/>
        <dbReference type="ChEBI" id="CHEBI:74443"/>
        <dbReference type="EC" id="1.3.1.88"/>
    </reaction>
    <physiologicalReaction direction="right-to-left" evidence="12">
        <dbReference type="Rhea" id="RHEA:53382"/>
    </physiologicalReaction>
</comment>
<comment type="caution">
    <text evidence="16">The sequence shown here is derived from an EMBL/GenBank/DDBJ whole genome shotgun (WGS) entry which is preliminary data.</text>
</comment>
<evidence type="ECO:0000256" key="2">
    <source>
        <dbReference type="ARBA" id="ARBA00022630"/>
    </source>
</evidence>
<comment type="catalytic activity">
    <reaction evidence="11">
        <text>5,6-dihydrouridine(16) in tRNA + NADP(+) = uridine(16) in tRNA + NADPH + H(+)</text>
        <dbReference type="Rhea" id="RHEA:53376"/>
        <dbReference type="Rhea" id="RHEA-COMP:13543"/>
        <dbReference type="Rhea" id="RHEA-COMP:13544"/>
        <dbReference type="ChEBI" id="CHEBI:15378"/>
        <dbReference type="ChEBI" id="CHEBI:57783"/>
        <dbReference type="ChEBI" id="CHEBI:58349"/>
        <dbReference type="ChEBI" id="CHEBI:65315"/>
        <dbReference type="ChEBI" id="CHEBI:74443"/>
        <dbReference type="EC" id="1.3.1.88"/>
    </reaction>
    <physiologicalReaction direction="right-to-left" evidence="11">
        <dbReference type="Rhea" id="RHEA:53378"/>
    </physiologicalReaction>
</comment>
<feature type="domain" description="DUS-like FMN-binding" evidence="15">
    <location>
        <begin position="28"/>
        <end position="292"/>
    </location>
</feature>
<evidence type="ECO:0000256" key="11">
    <source>
        <dbReference type="ARBA" id="ARBA00047652"/>
    </source>
</evidence>
<dbReference type="InterPro" id="IPR013785">
    <property type="entry name" value="Aldolase_TIM"/>
</dbReference>
<keyword evidence="17" id="KW-1185">Reference proteome</keyword>
<evidence type="ECO:0000256" key="7">
    <source>
        <dbReference type="ARBA" id="ARBA00023027"/>
    </source>
</evidence>
<dbReference type="SUPFAM" id="SSF51395">
    <property type="entry name" value="FMN-linked oxidoreductases"/>
    <property type="match status" value="1"/>
</dbReference>
<dbReference type="InterPro" id="IPR035587">
    <property type="entry name" value="DUS-like_FMN-bd"/>
</dbReference>
<evidence type="ECO:0000256" key="4">
    <source>
        <dbReference type="ARBA" id="ARBA00022694"/>
    </source>
</evidence>
<comment type="catalytic activity">
    <reaction evidence="10">
        <text>5,6-dihydrouridine(17) in tRNA + NAD(+) = uridine(17) in tRNA + NADH + H(+)</text>
        <dbReference type="Rhea" id="RHEA:53372"/>
        <dbReference type="Rhea" id="RHEA-COMP:13541"/>
        <dbReference type="Rhea" id="RHEA-COMP:13542"/>
        <dbReference type="ChEBI" id="CHEBI:15378"/>
        <dbReference type="ChEBI" id="CHEBI:57540"/>
        <dbReference type="ChEBI" id="CHEBI:57945"/>
        <dbReference type="ChEBI" id="CHEBI:65315"/>
        <dbReference type="ChEBI" id="CHEBI:74443"/>
        <dbReference type="EC" id="1.3.1.88"/>
    </reaction>
    <physiologicalReaction direction="right-to-left" evidence="10">
        <dbReference type="Rhea" id="RHEA:53374"/>
    </physiologicalReaction>
</comment>
<accession>A0AAW1PUV4</accession>
<dbReference type="Gene3D" id="3.20.20.70">
    <property type="entry name" value="Aldolase class I"/>
    <property type="match status" value="1"/>
</dbReference>
<evidence type="ECO:0000256" key="6">
    <source>
        <dbReference type="ARBA" id="ARBA00023002"/>
    </source>
</evidence>
<comment type="similarity">
    <text evidence="8">Belongs to the Dus family. Dus1 subfamily.</text>
</comment>
<evidence type="ECO:0000256" key="13">
    <source>
        <dbReference type="ARBA" id="ARBA00049467"/>
    </source>
</evidence>
<dbReference type="CDD" id="cd02801">
    <property type="entry name" value="DUS_like_FMN"/>
    <property type="match status" value="1"/>
</dbReference>
<evidence type="ECO:0000256" key="12">
    <source>
        <dbReference type="ARBA" id="ARBA00048934"/>
    </source>
</evidence>
<keyword evidence="3" id="KW-0288">FMN</keyword>
<dbReference type="InterPro" id="IPR018517">
    <property type="entry name" value="tRNA_hU_synthase_CS"/>
</dbReference>
<name>A0AAW1PUV4_9CHLO</name>
<evidence type="ECO:0000256" key="14">
    <source>
        <dbReference type="SAM" id="MobiDB-lite"/>
    </source>
</evidence>
<evidence type="ECO:0000256" key="5">
    <source>
        <dbReference type="ARBA" id="ARBA00022857"/>
    </source>
</evidence>
<sequence length="383" mass="43058">MASTSGREAAEAKAWEFFRSIGSPKFHVAPMVDQSELAFRLLCRRHGATAAYTPMLHSRIFSENEAYREEHFTTCTADRPLFAQFCSNDPEHLLAAARFVEDKCDAVDINLGCPQRIARRGHYGAFLMEDWDLIARMVRMLADNLSIPVTCKIRVYTDLQKTLDYARMIEAAGASLVAVHGRTREQKQAEKVRANWDYIKAVKEALRIPVLANGNIRHLQDVHDCMAYTGVDGVMSAESLLDDPALFLDRRLQHEAAPPHLAGCKLMLEYLDLTDEFTTPGRMMCGHAFKMLGPWLSEHTDLRDTLANNPSTTSGLRDLTLELQHRIIASGRTTPSPKLSERARARMERDTAVEKSIAEQLRERRALEALQPAAPAREVQLTA</sequence>
<keyword evidence="5" id="KW-0521">NADP</keyword>
<evidence type="ECO:0000313" key="17">
    <source>
        <dbReference type="Proteomes" id="UP001465755"/>
    </source>
</evidence>
<keyword evidence="6" id="KW-0560">Oxidoreductase</keyword>
<comment type="cofactor">
    <cofactor evidence="1">
        <name>FMN</name>
        <dbReference type="ChEBI" id="CHEBI:58210"/>
    </cofactor>
</comment>
<dbReference type="GO" id="GO:0017150">
    <property type="term" value="F:tRNA dihydrouridine synthase activity"/>
    <property type="evidence" value="ECO:0007669"/>
    <property type="project" value="InterPro"/>
</dbReference>
<dbReference type="GO" id="GO:0050660">
    <property type="term" value="F:flavin adenine dinucleotide binding"/>
    <property type="evidence" value="ECO:0007669"/>
    <property type="project" value="InterPro"/>
</dbReference>
<dbReference type="EMBL" id="JALJOQ010000008">
    <property type="protein sequence ID" value="KAK9812272.1"/>
    <property type="molecule type" value="Genomic_DNA"/>
</dbReference>
<gene>
    <name evidence="16" type="ORF">WJX73_009501</name>
</gene>
<keyword evidence="7" id="KW-0520">NAD</keyword>
<comment type="catalytic activity">
    <reaction evidence="13">
        <text>5,6-dihydrouridine(17) in tRNA + NADP(+) = uridine(17) in tRNA + NADPH + H(+)</text>
        <dbReference type="Rhea" id="RHEA:53368"/>
        <dbReference type="Rhea" id="RHEA-COMP:13541"/>
        <dbReference type="Rhea" id="RHEA-COMP:13542"/>
        <dbReference type="ChEBI" id="CHEBI:15378"/>
        <dbReference type="ChEBI" id="CHEBI:57783"/>
        <dbReference type="ChEBI" id="CHEBI:58349"/>
        <dbReference type="ChEBI" id="CHEBI:65315"/>
        <dbReference type="ChEBI" id="CHEBI:74443"/>
        <dbReference type="EC" id="1.3.1.88"/>
    </reaction>
    <physiologicalReaction direction="right-to-left" evidence="13">
        <dbReference type="Rhea" id="RHEA:53370"/>
    </physiologicalReaction>
</comment>
<dbReference type="PANTHER" id="PTHR11082">
    <property type="entry name" value="TRNA-DIHYDROURIDINE SYNTHASE"/>
    <property type="match status" value="1"/>
</dbReference>
<dbReference type="AlphaFoldDB" id="A0AAW1PUV4"/>
<evidence type="ECO:0000313" key="16">
    <source>
        <dbReference type="EMBL" id="KAK9812272.1"/>
    </source>
</evidence>
<dbReference type="Pfam" id="PF01207">
    <property type="entry name" value="Dus"/>
    <property type="match status" value="1"/>
</dbReference>
<evidence type="ECO:0000256" key="8">
    <source>
        <dbReference type="ARBA" id="ARBA00038313"/>
    </source>
</evidence>